<evidence type="ECO:0000313" key="5">
    <source>
        <dbReference type="Proteomes" id="UP001597119"/>
    </source>
</evidence>
<feature type="region of interest" description="Disordered" evidence="1">
    <location>
        <begin position="1"/>
        <end position="31"/>
    </location>
</feature>
<comment type="caution">
    <text evidence="4">The sequence shown here is derived from an EMBL/GenBank/DDBJ whole genome shotgun (WGS) entry which is preliminary data.</text>
</comment>
<proteinExistence type="predicted"/>
<accession>A0ABD6CIR5</accession>
<keyword evidence="5" id="KW-1185">Reference proteome</keyword>
<protein>
    <recommendedName>
        <fullName evidence="3">DUF8060 domain-containing protein</fullName>
    </recommendedName>
</protein>
<evidence type="ECO:0000256" key="2">
    <source>
        <dbReference type="SAM" id="Phobius"/>
    </source>
</evidence>
<dbReference type="InterPro" id="IPR058373">
    <property type="entry name" value="DUF8060"/>
</dbReference>
<keyword evidence="2" id="KW-0472">Membrane</keyword>
<keyword evidence="2" id="KW-1133">Transmembrane helix</keyword>
<gene>
    <name evidence="4" type="ORF">ACFR9U_19680</name>
</gene>
<dbReference type="AlphaFoldDB" id="A0ABD6CIR5"/>
<evidence type="ECO:0000256" key="1">
    <source>
        <dbReference type="SAM" id="MobiDB-lite"/>
    </source>
</evidence>
<name>A0ABD6CIR5_9EURY</name>
<dbReference type="EMBL" id="JBHUDJ010000014">
    <property type="protein sequence ID" value="MFD1589204.1"/>
    <property type="molecule type" value="Genomic_DNA"/>
</dbReference>
<dbReference type="Pfam" id="PF26256">
    <property type="entry name" value="DUF8060"/>
    <property type="match status" value="1"/>
</dbReference>
<keyword evidence="2" id="KW-0812">Transmembrane</keyword>
<feature type="transmembrane region" description="Helical" evidence="2">
    <location>
        <begin position="82"/>
        <end position="100"/>
    </location>
</feature>
<evidence type="ECO:0000259" key="3">
    <source>
        <dbReference type="Pfam" id="PF26256"/>
    </source>
</evidence>
<feature type="transmembrane region" description="Helical" evidence="2">
    <location>
        <begin position="40"/>
        <end position="62"/>
    </location>
</feature>
<dbReference type="Proteomes" id="UP001597119">
    <property type="component" value="Unassembled WGS sequence"/>
</dbReference>
<feature type="domain" description="DUF8060" evidence="3">
    <location>
        <begin position="4"/>
        <end position="103"/>
    </location>
</feature>
<reference evidence="4 5" key="1">
    <citation type="journal article" date="2019" name="Int. J. Syst. Evol. Microbiol.">
        <title>The Global Catalogue of Microorganisms (GCM) 10K type strain sequencing project: providing services to taxonomists for standard genome sequencing and annotation.</title>
        <authorList>
            <consortium name="The Broad Institute Genomics Platform"/>
            <consortium name="The Broad Institute Genome Sequencing Center for Infectious Disease"/>
            <person name="Wu L."/>
            <person name="Ma J."/>
        </authorList>
    </citation>
    <scope>NUCLEOTIDE SEQUENCE [LARGE SCALE GENOMIC DNA]</scope>
    <source>
        <strain evidence="4 5">CGMCC 1.12125</strain>
    </source>
</reference>
<sequence length="105" mass="11134">MTDADSEPMANSDPDSTDDDQSQFPDPGDGGLVGEDATRYLYWGAFATLLLLALTATVRFYLSASNAIGIWVAPDFVPVFQAAFNLAVVLGCAVGLSVLVRRMAT</sequence>
<evidence type="ECO:0000313" key="4">
    <source>
        <dbReference type="EMBL" id="MFD1589204.1"/>
    </source>
</evidence>
<organism evidence="4 5">
    <name type="scientific">Halorientalis brevis</name>
    <dbReference type="NCBI Taxonomy" id="1126241"/>
    <lineage>
        <taxon>Archaea</taxon>
        <taxon>Methanobacteriati</taxon>
        <taxon>Methanobacteriota</taxon>
        <taxon>Stenosarchaea group</taxon>
        <taxon>Halobacteria</taxon>
        <taxon>Halobacteriales</taxon>
        <taxon>Haloarculaceae</taxon>
        <taxon>Halorientalis</taxon>
    </lineage>
</organism>
<dbReference type="RefSeq" id="WP_247378876.1">
    <property type="nucleotide sequence ID" value="NZ_JALLGV010000005.1"/>
</dbReference>